<gene>
    <name evidence="1" type="ORF">HNR61_007716</name>
</gene>
<reference evidence="1 2" key="1">
    <citation type="submission" date="2020-08" db="EMBL/GenBank/DDBJ databases">
        <title>Genomic Encyclopedia of Type Strains, Phase IV (KMG-IV): sequencing the most valuable type-strain genomes for metagenomic binning, comparative biology and taxonomic classification.</title>
        <authorList>
            <person name="Goeker M."/>
        </authorList>
    </citation>
    <scope>NUCLEOTIDE SEQUENCE [LARGE SCALE GENOMIC DNA]</scope>
    <source>
        <strain evidence="1 2">DSM 44197</strain>
    </source>
</reference>
<dbReference type="AlphaFoldDB" id="A0A7W3LXG4"/>
<dbReference type="Proteomes" id="UP000572680">
    <property type="component" value="Unassembled WGS sequence"/>
</dbReference>
<sequence length="80" mass="8936">MAALAGLLRGQKYMVELLDGDRIQVTDGPDSRGLVVECRERDDDAGRHWFAYRGGIWISEADHPTDALVTLKAELRQGRP</sequence>
<name>A0A7W3LXG4_ACTNM</name>
<organism evidence="1 2">
    <name type="scientific">Actinomadura namibiensis</name>
    <dbReference type="NCBI Taxonomy" id="182080"/>
    <lineage>
        <taxon>Bacteria</taxon>
        <taxon>Bacillati</taxon>
        <taxon>Actinomycetota</taxon>
        <taxon>Actinomycetes</taxon>
        <taxon>Streptosporangiales</taxon>
        <taxon>Thermomonosporaceae</taxon>
        <taxon>Actinomadura</taxon>
    </lineage>
</organism>
<evidence type="ECO:0000313" key="2">
    <source>
        <dbReference type="Proteomes" id="UP000572680"/>
    </source>
</evidence>
<evidence type="ECO:0000313" key="1">
    <source>
        <dbReference type="EMBL" id="MBA8956034.1"/>
    </source>
</evidence>
<keyword evidence="2" id="KW-1185">Reference proteome</keyword>
<comment type="caution">
    <text evidence="1">The sequence shown here is derived from an EMBL/GenBank/DDBJ whole genome shotgun (WGS) entry which is preliminary data.</text>
</comment>
<dbReference type="RefSeq" id="WP_182847987.1">
    <property type="nucleotide sequence ID" value="NZ_BAAALP010000007.1"/>
</dbReference>
<dbReference type="EMBL" id="JACJIA010000014">
    <property type="protein sequence ID" value="MBA8956034.1"/>
    <property type="molecule type" value="Genomic_DNA"/>
</dbReference>
<proteinExistence type="predicted"/>
<protein>
    <submittedName>
        <fullName evidence="1">Uncharacterized protein</fullName>
    </submittedName>
</protein>
<accession>A0A7W3LXG4</accession>